<dbReference type="EMBL" id="CM043017">
    <property type="protein sequence ID" value="KAI4465084.1"/>
    <property type="molecule type" value="Genomic_DNA"/>
</dbReference>
<sequence>MQECLREIDEEDVQYDDEGEIGEIDELEIQELPEPMNMEGDIAKDWMQFKDDCELYTVATGCTEKKTKEIQAVTLLRCCGKETREILSNLEILPEVLKFRERESASVGDLLNTCKFIFIMAVHYTNEEMTDMCLVYGYCQGNSSQFCQVYSERFPNRRTSNHKTFAAVERRLRETGRLVPVSVNYGRACTVRTPEVEEDILDRIEENPKLSSRRLGLEVGVSKDTVNRVTRTQLLQPFHVQRVHDLLPHDFEARLVRDEGKAERNLEKAIVDRTSLTTAADKN</sequence>
<organism evidence="1 2">
    <name type="scientific">Holotrichia oblita</name>
    <name type="common">Chafer beetle</name>
    <dbReference type="NCBI Taxonomy" id="644536"/>
    <lineage>
        <taxon>Eukaryota</taxon>
        <taxon>Metazoa</taxon>
        <taxon>Ecdysozoa</taxon>
        <taxon>Arthropoda</taxon>
        <taxon>Hexapoda</taxon>
        <taxon>Insecta</taxon>
        <taxon>Pterygota</taxon>
        <taxon>Neoptera</taxon>
        <taxon>Endopterygota</taxon>
        <taxon>Coleoptera</taxon>
        <taxon>Polyphaga</taxon>
        <taxon>Scarabaeiformia</taxon>
        <taxon>Scarabaeidae</taxon>
        <taxon>Melolonthinae</taxon>
        <taxon>Holotrichia</taxon>
    </lineage>
</organism>
<gene>
    <name evidence="1" type="ORF">MML48_3g00010703</name>
</gene>
<name>A0ACB9TE76_HOLOL</name>
<proteinExistence type="predicted"/>
<protein>
    <submittedName>
        <fullName evidence="1">Transposable element tc3 transposase-like protein</fullName>
    </submittedName>
</protein>
<keyword evidence="2" id="KW-1185">Reference proteome</keyword>
<evidence type="ECO:0000313" key="2">
    <source>
        <dbReference type="Proteomes" id="UP001056778"/>
    </source>
</evidence>
<accession>A0ACB9TE76</accession>
<evidence type="ECO:0000313" key="1">
    <source>
        <dbReference type="EMBL" id="KAI4465084.1"/>
    </source>
</evidence>
<comment type="caution">
    <text evidence="1">The sequence shown here is derived from an EMBL/GenBank/DDBJ whole genome shotgun (WGS) entry which is preliminary data.</text>
</comment>
<dbReference type="Proteomes" id="UP001056778">
    <property type="component" value="Chromosome 3"/>
</dbReference>
<reference evidence="1" key="1">
    <citation type="submission" date="2022-04" db="EMBL/GenBank/DDBJ databases">
        <title>Chromosome-scale genome assembly of Holotrichia oblita Faldermann.</title>
        <authorList>
            <person name="Rongchong L."/>
        </authorList>
    </citation>
    <scope>NUCLEOTIDE SEQUENCE</scope>
    <source>
        <strain evidence="1">81SQS9</strain>
    </source>
</reference>